<evidence type="ECO:0000256" key="8">
    <source>
        <dbReference type="ARBA" id="ARBA00023098"/>
    </source>
</evidence>
<sequence>MSETKLLIGNDMIASKNMLNPFVHHLELTSTYDKFKTAFFTIVVLPVRIMAILVLLFIAWMLANIGLIGVSQSDLSEKPLSGWRRSVRRAVYVVVRLMFGAAGFHRVRTVGEQATRQQAPVLAVAPHSSFYDGLAAVITGGPTIVAKEENSSIPFVGRVINFTQPVYVRRDDPESRHNTIQEIIRRVKSDQDWPQILIFPEGTCTNRSCLITFKPGAFYPAVPVQPVLLRYPNKLDTVTWTWDGPGALKLLWLTMTQPTTTVEVEFLPVYVPSEYEKQNPKAFAEGVRNVMAKALAVPTADYTYDDCRVAVKAGQLGLPMTSNLITIERLRSRLGLTRIKIEDSALVKNMLSFQNRELQPIDLAEFANNLNVTVEDGSLISLFKMHLEDENLSTIDFKKYLLAEYILQKATHKDDPIVLAFKLYGECFDKEMFEYVLNLVYNLPKSEASVVYSEMTDKPNEIRLAEYLLYGKKYPEKMDALLDRSKSSAPRTVTDFSSCAQSSSHGDGSAVDDKKSQ</sequence>
<evidence type="ECO:0000256" key="13">
    <source>
        <dbReference type="ARBA" id="ARBA00025707"/>
    </source>
</evidence>
<keyword evidence="5" id="KW-0808">Transferase</keyword>
<dbReference type="AlphaFoldDB" id="A0A8B8G5X7"/>
<feature type="compositionally biased region" description="Polar residues" evidence="14">
    <location>
        <begin position="487"/>
        <end position="506"/>
    </location>
</feature>
<dbReference type="GO" id="GO:0008374">
    <property type="term" value="F:O-acyltransferase activity"/>
    <property type="evidence" value="ECO:0007669"/>
    <property type="project" value="InterPro"/>
</dbReference>
<keyword evidence="11" id="KW-1208">Phospholipid metabolism</keyword>
<evidence type="ECO:0000256" key="6">
    <source>
        <dbReference type="ARBA" id="ARBA00022692"/>
    </source>
</evidence>
<evidence type="ECO:0000256" key="3">
    <source>
        <dbReference type="ARBA" id="ARBA00008655"/>
    </source>
</evidence>
<keyword evidence="8" id="KW-0443">Lipid metabolism</keyword>
<evidence type="ECO:0000256" key="12">
    <source>
        <dbReference type="ARBA" id="ARBA00023315"/>
    </source>
</evidence>
<dbReference type="Pfam" id="PF01553">
    <property type="entry name" value="Acyltransferase"/>
    <property type="match status" value="1"/>
</dbReference>
<evidence type="ECO:0000313" key="20">
    <source>
        <dbReference type="RefSeq" id="XP_025418640.1"/>
    </source>
</evidence>
<feature type="domain" description="Phospholipid/glycerol acyltransferase" evidence="16">
    <location>
        <begin position="121"/>
        <end position="232"/>
    </location>
</feature>
<comment type="pathway">
    <text evidence="2">Lipid metabolism.</text>
</comment>
<comment type="subcellular location">
    <subcellularLocation>
        <location evidence="1">Membrane</location>
    </subcellularLocation>
</comment>
<name>A0A8B8G5X7_9HEMI</name>
<evidence type="ECO:0000313" key="19">
    <source>
        <dbReference type="RefSeq" id="XP_025418639.1"/>
    </source>
</evidence>
<dbReference type="RefSeq" id="XP_025418642.1">
    <property type="nucleotide sequence ID" value="XM_025562857.1"/>
</dbReference>
<feature type="transmembrane region" description="Helical" evidence="15">
    <location>
        <begin position="38"/>
        <end position="70"/>
    </location>
</feature>
<evidence type="ECO:0000256" key="15">
    <source>
        <dbReference type="SAM" id="Phobius"/>
    </source>
</evidence>
<proteinExistence type="inferred from homology"/>
<dbReference type="RefSeq" id="XP_025418639.1">
    <property type="nucleotide sequence ID" value="XM_025562854.1"/>
</dbReference>
<dbReference type="Proteomes" id="UP000694846">
    <property type="component" value="Unplaced"/>
</dbReference>
<dbReference type="PANTHER" id="PTHR23063:SF52">
    <property type="entry name" value="LYSOPHOSPHATIDYLCHOLINE ACYLTRANSFERASE"/>
    <property type="match status" value="1"/>
</dbReference>
<evidence type="ECO:0000313" key="18">
    <source>
        <dbReference type="RefSeq" id="XP_025418636.1"/>
    </source>
</evidence>
<keyword evidence="6 15" id="KW-0812">Transmembrane</keyword>
<organism evidence="17 19">
    <name type="scientific">Sipha flava</name>
    <name type="common">yellow sugarcane aphid</name>
    <dbReference type="NCBI Taxonomy" id="143950"/>
    <lineage>
        <taxon>Eukaryota</taxon>
        <taxon>Metazoa</taxon>
        <taxon>Ecdysozoa</taxon>
        <taxon>Arthropoda</taxon>
        <taxon>Hexapoda</taxon>
        <taxon>Insecta</taxon>
        <taxon>Pterygota</taxon>
        <taxon>Neoptera</taxon>
        <taxon>Paraneoptera</taxon>
        <taxon>Hemiptera</taxon>
        <taxon>Sternorrhyncha</taxon>
        <taxon>Aphidomorpha</taxon>
        <taxon>Aphidoidea</taxon>
        <taxon>Aphididae</taxon>
        <taxon>Sipha</taxon>
    </lineage>
</organism>
<evidence type="ECO:0000256" key="4">
    <source>
        <dbReference type="ARBA" id="ARBA00022516"/>
    </source>
</evidence>
<dbReference type="GO" id="GO:0016020">
    <property type="term" value="C:membrane"/>
    <property type="evidence" value="ECO:0007669"/>
    <property type="project" value="UniProtKB-SubCell"/>
</dbReference>
<dbReference type="GO" id="GO:0042171">
    <property type="term" value="F:lysophosphatidic acid acyltransferase activity"/>
    <property type="evidence" value="ECO:0007669"/>
    <property type="project" value="TreeGrafter"/>
</dbReference>
<accession>A0A8B8G5X7</accession>
<keyword evidence="4" id="KW-0444">Lipid biosynthesis</keyword>
<evidence type="ECO:0000313" key="17">
    <source>
        <dbReference type="Proteomes" id="UP000694846"/>
    </source>
</evidence>
<dbReference type="OrthoDB" id="272512at2759"/>
<evidence type="ECO:0000256" key="2">
    <source>
        <dbReference type="ARBA" id="ARBA00005189"/>
    </source>
</evidence>
<evidence type="ECO:0000256" key="7">
    <source>
        <dbReference type="ARBA" id="ARBA00022989"/>
    </source>
</evidence>
<keyword evidence="12 18" id="KW-0012">Acyltransferase</keyword>
<dbReference type="SMART" id="SM00563">
    <property type="entry name" value="PlsC"/>
    <property type="match status" value="1"/>
</dbReference>
<evidence type="ECO:0000313" key="21">
    <source>
        <dbReference type="RefSeq" id="XP_025418641.1"/>
    </source>
</evidence>
<dbReference type="GO" id="GO:0005783">
    <property type="term" value="C:endoplasmic reticulum"/>
    <property type="evidence" value="ECO:0007669"/>
    <property type="project" value="TreeGrafter"/>
</dbReference>
<dbReference type="GO" id="GO:0008654">
    <property type="term" value="P:phospholipid biosynthetic process"/>
    <property type="evidence" value="ECO:0007669"/>
    <property type="project" value="UniProtKB-KW"/>
</dbReference>
<comment type="pathway">
    <text evidence="13">Phospholipid metabolism.</text>
</comment>
<evidence type="ECO:0000256" key="10">
    <source>
        <dbReference type="ARBA" id="ARBA00023209"/>
    </source>
</evidence>
<keyword evidence="9 15" id="KW-0472">Membrane</keyword>
<keyword evidence="7 15" id="KW-1133">Transmembrane helix</keyword>
<evidence type="ECO:0000256" key="11">
    <source>
        <dbReference type="ARBA" id="ARBA00023264"/>
    </source>
</evidence>
<dbReference type="GeneID" id="112689245"/>
<dbReference type="RefSeq" id="XP_025418636.1">
    <property type="nucleotide sequence ID" value="XM_025562851.1"/>
</dbReference>
<evidence type="ECO:0000256" key="5">
    <source>
        <dbReference type="ARBA" id="ARBA00022679"/>
    </source>
</evidence>
<evidence type="ECO:0000256" key="9">
    <source>
        <dbReference type="ARBA" id="ARBA00023136"/>
    </source>
</evidence>
<dbReference type="PANTHER" id="PTHR23063">
    <property type="entry name" value="PHOSPHOLIPID ACYLTRANSFERASE"/>
    <property type="match status" value="1"/>
</dbReference>
<dbReference type="CTD" id="31899"/>
<feature type="region of interest" description="Disordered" evidence="14">
    <location>
        <begin position="485"/>
        <end position="517"/>
    </location>
</feature>
<evidence type="ECO:0000256" key="1">
    <source>
        <dbReference type="ARBA" id="ARBA00004370"/>
    </source>
</evidence>
<reference evidence="18 19" key="1">
    <citation type="submission" date="2025-04" db="UniProtKB">
        <authorList>
            <consortium name="RefSeq"/>
        </authorList>
    </citation>
    <scope>IDENTIFICATION</scope>
    <source>
        <tissue evidence="18 19">Whole body</tissue>
    </source>
</reference>
<evidence type="ECO:0000313" key="22">
    <source>
        <dbReference type="RefSeq" id="XP_025418642.1"/>
    </source>
</evidence>
<gene>
    <name evidence="18 19 20 21 22" type="primary">LOC112689245</name>
</gene>
<dbReference type="RefSeq" id="XP_025418641.1">
    <property type="nucleotide sequence ID" value="XM_025562856.1"/>
</dbReference>
<dbReference type="CDD" id="cd07991">
    <property type="entry name" value="LPLAT_LPCAT1-like"/>
    <property type="match status" value="1"/>
</dbReference>
<comment type="similarity">
    <text evidence="3">Belongs to the 1-acyl-sn-glycerol-3-phosphate acyltransferase family.</text>
</comment>
<dbReference type="RefSeq" id="XP_025418640.1">
    <property type="nucleotide sequence ID" value="XM_025562855.1"/>
</dbReference>
<dbReference type="InterPro" id="IPR045252">
    <property type="entry name" value="LPCAT1-like"/>
</dbReference>
<keyword evidence="17" id="KW-1185">Reference proteome</keyword>
<keyword evidence="10" id="KW-0594">Phospholipid biosynthesis</keyword>
<evidence type="ECO:0000259" key="16">
    <source>
        <dbReference type="SMART" id="SM00563"/>
    </source>
</evidence>
<protein>
    <submittedName>
        <fullName evidence="18 19">Lysophosphatidylcholine acyltransferase isoform X1</fullName>
    </submittedName>
</protein>
<dbReference type="SUPFAM" id="SSF69593">
    <property type="entry name" value="Glycerol-3-phosphate (1)-acyltransferase"/>
    <property type="match status" value="1"/>
</dbReference>
<dbReference type="InterPro" id="IPR002123">
    <property type="entry name" value="Plipid/glycerol_acylTrfase"/>
</dbReference>
<evidence type="ECO:0000256" key="14">
    <source>
        <dbReference type="SAM" id="MobiDB-lite"/>
    </source>
</evidence>